<accession>A0A6A6RB28</accession>
<dbReference type="AlphaFoldDB" id="A0A6A6RB28"/>
<keyword evidence="2" id="KW-1185">Reference proteome</keyword>
<protein>
    <submittedName>
        <fullName evidence="1">Uncharacterized protein</fullName>
    </submittedName>
</protein>
<dbReference type="Proteomes" id="UP000799750">
    <property type="component" value="Unassembled WGS sequence"/>
</dbReference>
<evidence type="ECO:0000313" key="1">
    <source>
        <dbReference type="EMBL" id="KAF2500920.1"/>
    </source>
</evidence>
<dbReference type="EMBL" id="MU004182">
    <property type="protein sequence ID" value="KAF2500920.1"/>
    <property type="molecule type" value="Genomic_DNA"/>
</dbReference>
<organism evidence="1 2">
    <name type="scientific">Lophium mytilinum</name>
    <dbReference type="NCBI Taxonomy" id="390894"/>
    <lineage>
        <taxon>Eukaryota</taxon>
        <taxon>Fungi</taxon>
        <taxon>Dikarya</taxon>
        <taxon>Ascomycota</taxon>
        <taxon>Pezizomycotina</taxon>
        <taxon>Dothideomycetes</taxon>
        <taxon>Pleosporomycetidae</taxon>
        <taxon>Mytilinidiales</taxon>
        <taxon>Mytilinidiaceae</taxon>
        <taxon>Lophium</taxon>
    </lineage>
</organism>
<gene>
    <name evidence="1" type="ORF">BU16DRAFT_555432</name>
</gene>
<sequence length="277" mass="31953">MVTKDFLYGSAIDRAYFFTVSLSSFLDLLDNLPRLASRKQYSNYLAERVLENILPAELRVVVADLLQQQDTDAILDEQNDESKHPAGYAKLFDLIRGWRWPDRTAFWKYSIPEIMTLRGEIAQGFDFWYWFHALLPTVLDPDVIPAEKPCECSLCKNDSAEEWTRQLSDISSPQDPGLAPLPYAHPNSMVQQLHTLLRSVDDGSPAAHKFRKVIPKLEALGLHLVAQKDFDLDKPWIIEICTVFQYSPTKEFIGLKTWDDDYWTPRCTEIFDETMMA</sequence>
<name>A0A6A6RB28_9PEZI</name>
<dbReference type="OrthoDB" id="10504303at2759"/>
<reference evidence="1" key="1">
    <citation type="journal article" date="2020" name="Stud. Mycol.">
        <title>101 Dothideomycetes genomes: a test case for predicting lifestyles and emergence of pathogens.</title>
        <authorList>
            <person name="Haridas S."/>
            <person name="Albert R."/>
            <person name="Binder M."/>
            <person name="Bloem J."/>
            <person name="Labutti K."/>
            <person name="Salamov A."/>
            <person name="Andreopoulos B."/>
            <person name="Baker S."/>
            <person name="Barry K."/>
            <person name="Bills G."/>
            <person name="Bluhm B."/>
            <person name="Cannon C."/>
            <person name="Castanera R."/>
            <person name="Culley D."/>
            <person name="Daum C."/>
            <person name="Ezra D."/>
            <person name="Gonzalez J."/>
            <person name="Henrissat B."/>
            <person name="Kuo A."/>
            <person name="Liang C."/>
            <person name="Lipzen A."/>
            <person name="Lutzoni F."/>
            <person name="Magnuson J."/>
            <person name="Mondo S."/>
            <person name="Nolan M."/>
            <person name="Ohm R."/>
            <person name="Pangilinan J."/>
            <person name="Park H.-J."/>
            <person name="Ramirez L."/>
            <person name="Alfaro M."/>
            <person name="Sun H."/>
            <person name="Tritt A."/>
            <person name="Yoshinaga Y."/>
            <person name="Zwiers L.-H."/>
            <person name="Turgeon B."/>
            <person name="Goodwin S."/>
            <person name="Spatafora J."/>
            <person name="Crous P."/>
            <person name="Grigoriev I."/>
        </authorList>
    </citation>
    <scope>NUCLEOTIDE SEQUENCE</scope>
    <source>
        <strain evidence="1">CBS 269.34</strain>
    </source>
</reference>
<proteinExistence type="predicted"/>
<evidence type="ECO:0000313" key="2">
    <source>
        <dbReference type="Proteomes" id="UP000799750"/>
    </source>
</evidence>